<feature type="transmembrane region" description="Helical" evidence="1">
    <location>
        <begin position="239"/>
        <end position="262"/>
    </location>
</feature>
<dbReference type="AlphaFoldDB" id="A0A0S7WS84"/>
<comment type="caution">
    <text evidence="2">The sequence shown here is derived from an EMBL/GenBank/DDBJ whole genome shotgun (WGS) entry which is preliminary data.</text>
</comment>
<sequence>MSVVIAGAWFFFLVTQFWPFTVDDAFITFRYSENLARGIGPTYNAQLPRIEGYTSFLYVILMSVPHLLRIDAVPAAKVIGIICSLVTLAVTFLLAFTFLQSVDIRARILAASLAIFCLAFFPFTALHSVAGMDTMLFSMFFVSATFLVFYDRTSGSIWVALAALLMGLTRPEGNLAALSLIIGNLFLLPKGRRVPFIRYVLLLYILPGVLYFLWRWMYYGCLFPLPFYLKVKDEGVLNGLLPVLSFVKLVSVPLGTFLLLACLRFPKRFLIAGIPCLVLLAFFLFPSHIMGYGHRFLFPTFPLFAALAGIGAVVLLDFIERTIGRTQSRVAYVFVLILWSVIVTDNARGMIQGYRAYAGGLEQAHVRLGKTLSELDGDGNELLVIGDAGAVPYYSKWETFDSYGLNNPHIARTGDRSPGAISSQDPSVVVLLSKKPDGFEPLLPWEDSHYIFFTGTGMTKLLTLRFSSSYFLWVLGYPDAAVSRRLIELHSQRSAGR</sequence>
<feature type="transmembrane region" description="Helical" evidence="1">
    <location>
        <begin position="156"/>
        <end position="187"/>
    </location>
</feature>
<accession>A0A0S7WS84</accession>
<evidence type="ECO:0000313" key="2">
    <source>
        <dbReference type="EMBL" id="KPJ53012.1"/>
    </source>
</evidence>
<protein>
    <recommendedName>
        <fullName evidence="4">Glycosyltransferase RgtA/B/C/D-like domain-containing protein</fullName>
    </recommendedName>
</protein>
<dbReference type="Proteomes" id="UP000052008">
    <property type="component" value="Unassembled WGS sequence"/>
</dbReference>
<feature type="transmembrane region" description="Helical" evidence="1">
    <location>
        <begin position="296"/>
        <end position="318"/>
    </location>
</feature>
<evidence type="ECO:0000313" key="3">
    <source>
        <dbReference type="Proteomes" id="UP000052008"/>
    </source>
</evidence>
<organism evidence="2 3">
    <name type="scientific">candidate division TA06 bacterium DG_24</name>
    <dbReference type="NCBI Taxonomy" id="1703770"/>
    <lineage>
        <taxon>Bacteria</taxon>
        <taxon>Bacteria division TA06</taxon>
    </lineage>
</organism>
<keyword evidence="1" id="KW-0472">Membrane</keyword>
<reference evidence="2 3" key="1">
    <citation type="journal article" date="2015" name="Microbiome">
        <title>Genomic resolution of linkages in carbon, nitrogen, and sulfur cycling among widespread estuary sediment bacteria.</title>
        <authorList>
            <person name="Baker B.J."/>
            <person name="Lazar C.S."/>
            <person name="Teske A.P."/>
            <person name="Dick G.J."/>
        </authorList>
    </citation>
    <scope>NUCLEOTIDE SEQUENCE [LARGE SCALE GENOMIC DNA]</scope>
    <source>
        <strain evidence="2">DG_24</strain>
    </source>
</reference>
<keyword evidence="1" id="KW-1133">Transmembrane helix</keyword>
<dbReference type="PATRIC" id="fig|1703770.3.peg.1059"/>
<name>A0A0S7WS84_UNCT6</name>
<feature type="transmembrane region" description="Helical" evidence="1">
    <location>
        <begin position="330"/>
        <end position="347"/>
    </location>
</feature>
<evidence type="ECO:0000256" key="1">
    <source>
        <dbReference type="SAM" id="Phobius"/>
    </source>
</evidence>
<feature type="transmembrane region" description="Helical" evidence="1">
    <location>
        <begin position="104"/>
        <end position="123"/>
    </location>
</feature>
<evidence type="ECO:0008006" key="4">
    <source>
        <dbReference type="Google" id="ProtNLM"/>
    </source>
</evidence>
<feature type="transmembrane region" description="Helical" evidence="1">
    <location>
        <begin position="199"/>
        <end position="219"/>
    </location>
</feature>
<proteinExistence type="predicted"/>
<dbReference type="EMBL" id="LIZS01000033">
    <property type="protein sequence ID" value="KPJ53012.1"/>
    <property type="molecule type" value="Genomic_DNA"/>
</dbReference>
<keyword evidence="1" id="KW-0812">Transmembrane</keyword>
<feature type="transmembrane region" description="Helical" evidence="1">
    <location>
        <begin position="269"/>
        <end position="290"/>
    </location>
</feature>
<gene>
    <name evidence="2" type="ORF">AMJ39_06300</name>
</gene>
<dbReference type="STRING" id="1703770.AMJ39_06300"/>
<feature type="transmembrane region" description="Helical" evidence="1">
    <location>
        <begin position="75"/>
        <end position="98"/>
    </location>
</feature>